<dbReference type="KEGG" id="phu:Phum_PHUM007790"/>
<dbReference type="InterPro" id="IPR017452">
    <property type="entry name" value="GPCR_Rhodpsn_7TM"/>
</dbReference>
<evidence type="ECO:0000259" key="12">
    <source>
        <dbReference type="PROSITE" id="PS50262"/>
    </source>
</evidence>
<keyword evidence="15" id="KW-1185">Reference proteome</keyword>
<evidence type="ECO:0000256" key="6">
    <source>
        <dbReference type="ARBA" id="ARBA00023040"/>
    </source>
</evidence>
<accession>E0V9B2</accession>
<dbReference type="InterPro" id="IPR000276">
    <property type="entry name" value="GPCR_Rhodpsn"/>
</dbReference>
<comment type="subcellular location">
    <subcellularLocation>
        <location evidence="1">Cell membrane</location>
        <topology evidence="1">Multi-pass membrane protein</topology>
    </subcellularLocation>
</comment>
<evidence type="ECO:0000313" key="15">
    <source>
        <dbReference type="Proteomes" id="UP000009046"/>
    </source>
</evidence>
<keyword evidence="7 11" id="KW-0472">Membrane</keyword>
<dbReference type="HOGENOM" id="CLU_493743_0_0_1"/>
<reference evidence="13" key="2">
    <citation type="submission" date="2007-04" db="EMBL/GenBank/DDBJ databases">
        <title>The genome of the human body louse.</title>
        <authorList>
            <consortium name="The Human Body Louse Genome Consortium"/>
            <person name="Kirkness E."/>
            <person name="Walenz B."/>
            <person name="Hass B."/>
            <person name="Bruggner R."/>
            <person name="Strausberg R."/>
        </authorList>
    </citation>
    <scope>NUCLEOTIDE SEQUENCE</scope>
    <source>
        <strain evidence="13">USDA</strain>
    </source>
</reference>
<keyword evidence="10" id="KW-0175">Coiled coil</keyword>
<dbReference type="EnsemblMetazoa" id="PHUM007790-RA">
    <property type="protein sequence ID" value="PHUM007790-PA"/>
    <property type="gene ID" value="PHUM007790"/>
</dbReference>
<dbReference type="CDD" id="cd00637">
    <property type="entry name" value="7tm_classA_rhodopsin-like"/>
    <property type="match status" value="1"/>
</dbReference>
<feature type="domain" description="G-protein coupled receptors family 1 profile" evidence="12">
    <location>
        <begin position="1"/>
        <end position="484"/>
    </location>
</feature>
<gene>
    <name evidence="14" type="primary">8233524</name>
    <name evidence="13" type="ORF">Phum_PHUM007790</name>
</gene>
<dbReference type="PRINTS" id="PR00237">
    <property type="entry name" value="GPCRRHODOPSN"/>
</dbReference>
<keyword evidence="5 11" id="KW-1133">Transmembrane helix</keyword>
<dbReference type="OrthoDB" id="5980076at2759"/>
<evidence type="ECO:0000256" key="11">
    <source>
        <dbReference type="SAM" id="Phobius"/>
    </source>
</evidence>
<dbReference type="SUPFAM" id="SSF81321">
    <property type="entry name" value="Family A G protein-coupled receptor-like"/>
    <property type="match status" value="1"/>
</dbReference>
<evidence type="ECO:0000256" key="3">
    <source>
        <dbReference type="ARBA" id="ARBA00022475"/>
    </source>
</evidence>
<dbReference type="GO" id="GO:0005886">
    <property type="term" value="C:plasma membrane"/>
    <property type="evidence" value="ECO:0007669"/>
    <property type="project" value="UniProtKB-SubCell"/>
</dbReference>
<feature type="transmembrane region" description="Helical" evidence="11">
    <location>
        <begin position="428"/>
        <end position="451"/>
    </location>
</feature>
<dbReference type="RefSeq" id="XP_002422706.1">
    <property type="nucleotide sequence ID" value="XM_002422661.1"/>
</dbReference>
<keyword evidence="9" id="KW-0807">Transducer</keyword>
<dbReference type="GO" id="GO:0004930">
    <property type="term" value="F:G protein-coupled receptor activity"/>
    <property type="evidence" value="ECO:0007669"/>
    <property type="project" value="UniProtKB-KW"/>
</dbReference>
<feature type="transmembrane region" description="Helical" evidence="11">
    <location>
        <begin position="69"/>
        <end position="89"/>
    </location>
</feature>
<dbReference type="Gene3D" id="1.20.1070.10">
    <property type="entry name" value="Rhodopsin 7-helix transmembrane proteins"/>
    <property type="match status" value="2"/>
</dbReference>
<proteinExistence type="inferred from homology"/>
<dbReference type="PANTHER" id="PTHR22752">
    <property type="entry name" value="G PROTEIN-COUPLED RECEPTOR"/>
    <property type="match status" value="1"/>
</dbReference>
<evidence type="ECO:0000256" key="10">
    <source>
        <dbReference type="SAM" id="Coils"/>
    </source>
</evidence>
<feature type="transmembrane region" description="Helical" evidence="11">
    <location>
        <begin position="29"/>
        <end position="48"/>
    </location>
</feature>
<evidence type="ECO:0000256" key="1">
    <source>
        <dbReference type="ARBA" id="ARBA00004651"/>
    </source>
</evidence>
<evidence type="ECO:0000256" key="4">
    <source>
        <dbReference type="ARBA" id="ARBA00022692"/>
    </source>
</evidence>
<dbReference type="VEuPathDB" id="VectorBase:PHUM007790"/>
<dbReference type="InParanoid" id="E0V9B2"/>
<dbReference type="GeneID" id="8233524"/>
<dbReference type="PROSITE" id="PS50262">
    <property type="entry name" value="G_PROTEIN_RECEP_F1_2"/>
    <property type="match status" value="1"/>
</dbReference>
<evidence type="ECO:0000256" key="2">
    <source>
        <dbReference type="ARBA" id="ARBA00010663"/>
    </source>
</evidence>
<protein>
    <submittedName>
        <fullName evidence="13 14">Class A rhodopsin-like G-protein coupled receptor GPRnna17, putative</fullName>
    </submittedName>
</protein>
<evidence type="ECO:0000256" key="8">
    <source>
        <dbReference type="ARBA" id="ARBA00023170"/>
    </source>
</evidence>
<dbReference type="AlphaFoldDB" id="E0V9B2"/>
<name>E0V9B2_PEDHC</name>
<dbReference type="EMBL" id="AAZO01000092">
    <property type="status" value="NOT_ANNOTATED_CDS"/>
    <property type="molecule type" value="Genomic_DNA"/>
</dbReference>
<evidence type="ECO:0000256" key="5">
    <source>
        <dbReference type="ARBA" id="ARBA00022989"/>
    </source>
</evidence>
<reference evidence="13" key="1">
    <citation type="submission" date="2007-04" db="EMBL/GenBank/DDBJ databases">
        <title>Annotation of Pediculus humanus corporis strain USDA.</title>
        <authorList>
            <person name="Kirkness E."/>
            <person name="Hannick L."/>
            <person name="Hass B."/>
            <person name="Bruggner R."/>
            <person name="Lawson D."/>
            <person name="Bidwell S."/>
            <person name="Joardar V."/>
            <person name="Caler E."/>
            <person name="Walenz B."/>
            <person name="Inman J."/>
            <person name="Schobel S."/>
            <person name="Galinsky K."/>
            <person name="Amedeo P."/>
            <person name="Strausberg R."/>
        </authorList>
    </citation>
    <scope>NUCLEOTIDE SEQUENCE</scope>
    <source>
        <strain evidence="13">USDA</strain>
    </source>
</reference>
<evidence type="ECO:0000313" key="14">
    <source>
        <dbReference type="EnsemblMetazoa" id="PHUM007790-PA"/>
    </source>
</evidence>
<dbReference type="EMBL" id="DS234991">
    <property type="protein sequence ID" value="EEB09968.1"/>
    <property type="molecule type" value="Genomic_DNA"/>
</dbReference>
<feature type="coiled-coil region" evidence="10">
    <location>
        <begin position="181"/>
        <end position="208"/>
    </location>
</feature>
<dbReference type="CTD" id="8233524"/>
<keyword evidence="8 13" id="KW-0675">Receptor</keyword>
<keyword evidence="6" id="KW-0297">G-protein coupled receptor</keyword>
<evidence type="ECO:0000256" key="9">
    <source>
        <dbReference type="ARBA" id="ARBA00023224"/>
    </source>
</evidence>
<sequence>MVSCLSLLPITFADNGLSTVNNYLCFAEQFLSIFCSTAIVYSVLLIAIDQYFAVVNPLHYHCIISTWKGYLMIFATWGFSASLALLGSVQPDFGFFQKINFDKCDSTTESKNLKMTEDSKNSSSGDDNEETTDGPNVYRIIFCVTYATTAFLIPFGFICYIYYSICVAASGNSKRARTGVLNNNNDDAQIISKKIENLNESNDNKSKKTCSRESWQKQRNSTDFYLPDSSDCSSLQPSFVVTRPSPPKPLNKTDESGFVEKNDIKANYDKVNDNVKVTIESEVPLLKPTLKNNTSFTKLSSLHIQFSNSTEKMTDTNQTGRRHSNILLTTVDPEFENITKGRSPSVQSNFYEIQNNRSSFSTRSTTASSTQCQSSRSSSIYSSTAVRQPPSRASSIKSTSSYIVHNIRHRISNASLFRYREEARAARISAMVIVMALFCWLPVFLVFSIYSDLCYRRFLHFPYYLDTFSIVLLLTSTVLSPFLFAFRNRQIKKEIRKIFQCLSPDSGCTKSFYTNNFSLSLKSQTVQLLTELGKSTNVNQEMTNRTAESSTT</sequence>
<evidence type="ECO:0000256" key="7">
    <source>
        <dbReference type="ARBA" id="ARBA00023136"/>
    </source>
</evidence>
<dbReference type="PANTHER" id="PTHR22752:SF1">
    <property type="entry name" value="G-PROTEIN COUPLED RECEPTOR 176"/>
    <property type="match status" value="1"/>
</dbReference>
<evidence type="ECO:0000313" key="13">
    <source>
        <dbReference type="EMBL" id="EEB09968.1"/>
    </source>
</evidence>
<keyword evidence="4 11" id="KW-0812">Transmembrane</keyword>
<dbReference type="Proteomes" id="UP000009046">
    <property type="component" value="Unassembled WGS sequence"/>
</dbReference>
<feature type="transmembrane region" description="Helical" evidence="11">
    <location>
        <begin position="137"/>
        <end position="165"/>
    </location>
</feature>
<dbReference type="eggNOG" id="ENOG502S21R">
    <property type="taxonomic scope" value="Eukaryota"/>
</dbReference>
<dbReference type="Pfam" id="PF00001">
    <property type="entry name" value="7tm_1"/>
    <property type="match status" value="1"/>
</dbReference>
<reference evidence="14" key="3">
    <citation type="submission" date="2021-02" db="UniProtKB">
        <authorList>
            <consortium name="EnsemblMetazoa"/>
        </authorList>
    </citation>
    <scope>IDENTIFICATION</scope>
    <source>
        <strain evidence="14">USDA</strain>
    </source>
</reference>
<comment type="similarity">
    <text evidence="2">Belongs to the G-protein coupled receptor 1 family.</text>
</comment>
<organism>
    <name type="scientific">Pediculus humanus subsp. corporis</name>
    <name type="common">Body louse</name>
    <dbReference type="NCBI Taxonomy" id="121224"/>
    <lineage>
        <taxon>Eukaryota</taxon>
        <taxon>Metazoa</taxon>
        <taxon>Ecdysozoa</taxon>
        <taxon>Arthropoda</taxon>
        <taxon>Hexapoda</taxon>
        <taxon>Insecta</taxon>
        <taxon>Pterygota</taxon>
        <taxon>Neoptera</taxon>
        <taxon>Paraneoptera</taxon>
        <taxon>Psocodea</taxon>
        <taxon>Troctomorpha</taxon>
        <taxon>Phthiraptera</taxon>
        <taxon>Anoplura</taxon>
        <taxon>Pediculidae</taxon>
        <taxon>Pediculus</taxon>
    </lineage>
</organism>
<feature type="transmembrane region" description="Helical" evidence="11">
    <location>
        <begin position="463"/>
        <end position="486"/>
    </location>
</feature>
<dbReference type="FunCoup" id="E0V9B2">
    <property type="interactions" value="56"/>
</dbReference>
<keyword evidence="3" id="KW-1003">Cell membrane</keyword>